<gene>
    <name evidence="2" type="ORF">P8625_08380</name>
</gene>
<evidence type="ECO:0000256" key="1">
    <source>
        <dbReference type="SAM" id="Phobius"/>
    </source>
</evidence>
<keyword evidence="1" id="KW-0472">Membrane</keyword>
<evidence type="ECO:0000313" key="2">
    <source>
        <dbReference type="EMBL" id="WGH74137.1"/>
    </source>
</evidence>
<proteinExistence type="predicted"/>
<reference evidence="2 3" key="1">
    <citation type="submission" date="2023-04" db="EMBL/GenBank/DDBJ databases">
        <title>Tenacibaculum tangerinum sp. nov., isolated from sea tidal flat of South Korea.</title>
        <authorList>
            <person name="Lee S.H."/>
            <person name="Kim J.-J."/>
        </authorList>
    </citation>
    <scope>NUCLEOTIDE SEQUENCE [LARGE SCALE GENOMIC DNA]</scope>
    <source>
        <strain evidence="2 3">GRR-S3-23</strain>
    </source>
</reference>
<dbReference type="EMBL" id="CP122539">
    <property type="protein sequence ID" value="WGH74137.1"/>
    <property type="molecule type" value="Genomic_DNA"/>
</dbReference>
<protein>
    <submittedName>
        <fullName evidence="2">Uncharacterized protein</fullName>
    </submittedName>
</protein>
<keyword evidence="3" id="KW-1185">Reference proteome</keyword>
<feature type="transmembrane region" description="Helical" evidence="1">
    <location>
        <begin position="20"/>
        <end position="38"/>
    </location>
</feature>
<name>A0ABY8KY14_9FLAO</name>
<dbReference type="RefSeq" id="WP_279650018.1">
    <property type="nucleotide sequence ID" value="NZ_CP122539.1"/>
</dbReference>
<keyword evidence="1" id="KW-1133">Transmembrane helix</keyword>
<evidence type="ECO:0000313" key="3">
    <source>
        <dbReference type="Proteomes" id="UP001232001"/>
    </source>
</evidence>
<dbReference type="Proteomes" id="UP001232001">
    <property type="component" value="Chromosome"/>
</dbReference>
<keyword evidence="1" id="KW-0812">Transmembrane</keyword>
<feature type="transmembrane region" description="Helical" evidence="1">
    <location>
        <begin position="58"/>
        <end position="77"/>
    </location>
</feature>
<accession>A0ABY8KY14</accession>
<sequence>MSFIKKIQQPLFWKNVAKVAIPFFVLVTIISLFMNSWRDIFAGDFEIVNQTNFADGKWVRFWGIKVVLSFIYGVWVTNKKMK</sequence>
<organism evidence="2 3">
    <name type="scientific">Tenacibaculum tangerinum</name>
    <dbReference type="NCBI Taxonomy" id="3038772"/>
    <lineage>
        <taxon>Bacteria</taxon>
        <taxon>Pseudomonadati</taxon>
        <taxon>Bacteroidota</taxon>
        <taxon>Flavobacteriia</taxon>
        <taxon>Flavobacteriales</taxon>
        <taxon>Flavobacteriaceae</taxon>
        <taxon>Tenacibaculum</taxon>
    </lineage>
</organism>